<accession>S5NET8</accession>
<feature type="transmembrane region" description="Helical" evidence="1">
    <location>
        <begin position="202"/>
        <end position="219"/>
    </location>
</feature>
<feature type="transmembrane region" description="Helical" evidence="1">
    <location>
        <begin position="157"/>
        <end position="172"/>
    </location>
</feature>
<name>S5NET8_LIMRT</name>
<keyword evidence="1" id="KW-1133">Transmembrane helix</keyword>
<dbReference type="HOGENOM" id="CLU_031696_1_0_9"/>
<proteinExistence type="predicted"/>
<feature type="transmembrane region" description="Helical" evidence="1">
    <location>
        <begin position="73"/>
        <end position="92"/>
    </location>
</feature>
<dbReference type="RefSeq" id="WP_020843226.1">
    <property type="nucleotide sequence ID" value="NC_021872.1"/>
</dbReference>
<evidence type="ECO:0000313" key="3">
    <source>
        <dbReference type="Proteomes" id="UP000015085"/>
    </source>
</evidence>
<dbReference type="EMBL" id="CP006603">
    <property type="protein sequence ID" value="AGR65319.1"/>
    <property type="molecule type" value="Genomic_DNA"/>
</dbReference>
<sequence length="432" mass="49251">MEIKNKKAKVFLLIYLILIFIFMSLWSYKTPLVTDDLFFSNNHIIGPSINDYFESNGRIFGQMFTRIILSKGILFSSICTGLAFTVLLLIIFKITNSYKNNSLYIERIILITVSIFLFVPSFASVFIWRAGVGNYLITAILELLFIMVVINSKSNTFYVILAIALGFCAGLGNENTSGGILLICILFLIKFHIQNKKISPKLLIGTLSLIVGYVILMLSPGSRKRAELNDYVYLHQNLFKRLIEGLGKQATYLNMEFWPIVFLAFTISVIVVSVIFWKKNPLFWDGLIFIAGGIASGIVLIASPEGMDVGRPYFGPTILLLIGIMLLIPLKINDEYIKAFYISGILIFTLICSFNLIIGIQNARSFNNQLSMRYSHIKRSKNEVVKLEPIERDNVYNKYSLSSIYWEVTNNDAAFPNNQYYEYFRKKVILKK</sequence>
<keyword evidence="1" id="KW-0472">Membrane</keyword>
<feature type="transmembrane region" description="Helical" evidence="1">
    <location>
        <begin position="132"/>
        <end position="150"/>
    </location>
</feature>
<feature type="transmembrane region" description="Helical" evidence="1">
    <location>
        <begin position="257"/>
        <end position="277"/>
    </location>
</feature>
<dbReference type="Proteomes" id="UP000015085">
    <property type="component" value="Chromosome"/>
</dbReference>
<feature type="transmembrane region" description="Helical" evidence="1">
    <location>
        <begin position="12"/>
        <end position="28"/>
    </location>
</feature>
<dbReference type="Pfam" id="PF19528">
    <property type="entry name" value="DUF6056"/>
    <property type="match status" value="1"/>
</dbReference>
<gene>
    <name evidence="2" type="ORF">N134_07570</name>
</gene>
<dbReference type="AlphaFoldDB" id="S5NET8"/>
<keyword evidence="1" id="KW-0812">Transmembrane</keyword>
<evidence type="ECO:0000256" key="1">
    <source>
        <dbReference type="SAM" id="Phobius"/>
    </source>
</evidence>
<feature type="transmembrane region" description="Helical" evidence="1">
    <location>
        <begin position="104"/>
        <end position="126"/>
    </location>
</feature>
<feature type="transmembrane region" description="Helical" evidence="1">
    <location>
        <begin position="282"/>
        <end position="301"/>
    </location>
</feature>
<dbReference type="PATRIC" id="fig|1358027.3.peg.1443"/>
<reference evidence="2 3" key="1">
    <citation type="journal article" date="2014" name="Genome Announc.">
        <title>Complete Genome Sequences of Lactobacillus johnsonii Strain N6.2 and Lactobacillus reuteri Strain TD1.</title>
        <authorList>
            <person name="Leonard M.T."/>
            <person name="Valladares R.B."/>
            <person name="Ardissone A."/>
            <person name="Gonzalez C.F."/>
            <person name="Lorca G.L."/>
            <person name="Triplett E.W."/>
        </authorList>
    </citation>
    <scope>NUCLEOTIDE SEQUENCE [LARGE SCALE GENOMIC DNA]</scope>
    <source>
        <strain evidence="2 3">TD1</strain>
    </source>
</reference>
<protein>
    <submittedName>
        <fullName evidence="2">Uncharacterized protein</fullName>
    </submittedName>
</protein>
<feature type="transmembrane region" description="Helical" evidence="1">
    <location>
        <begin position="339"/>
        <end position="360"/>
    </location>
</feature>
<dbReference type="KEGG" id="lrr:N134_07570"/>
<organism evidence="2 3">
    <name type="scientific">Limosilactobacillus reuteri TD1</name>
    <dbReference type="NCBI Taxonomy" id="1358027"/>
    <lineage>
        <taxon>Bacteria</taxon>
        <taxon>Bacillati</taxon>
        <taxon>Bacillota</taxon>
        <taxon>Bacilli</taxon>
        <taxon>Lactobacillales</taxon>
        <taxon>Lactobacillaceae</taxon>
        <taxon>Limosilactobacillus</taxon>
    </lineage>
</organism>
<evidence type="ECO:0000313" key="2">
    <source>
        <dbReference type="EMBL" id="AGR65319.1"/>
    </source>
</evidence>
<feature type="transmembrane region" description="Helical" evidence="1">
    <location>
        <begin position="313"/>
        <end position="332"/>
    </location>
</feature>
<dbReference type="InterPro" id="IPR045691">
    <property type="entry name" value="DUF6056"/>
</dbReference>